<evidence type="ECO:0000256" key="2">
    <source>
        <dbReference type="SAM" id="Phobius"/>
    </source>
</evidence>
<accession>A0ABS1KZ55</accession>
<organism evidence="3 4">
    <name type="scientific">Chryseolinea lacunae</name>
    <dbReference type="NCBI Taxonomy" id="2801331"/>
    <lineage>
        <taxon>Bacteria</taxon>
        <taxon>Pseudomonadati</taxon>
        <taxon>Bacteroidota</taxon>
        <taxon>Cytophagia</taxon>
        <taxon>Cytophagales</taxon>
        <taxon>Fulvivirgaceae</taxon>
        <taxon>Chryseolinea</taxon>
    </lineage>
</organism>
<dbReference type="RefSeq" id="WP_202013603.1">
    <property type="nucleotide sequence ID" value="NZ_JAERRB010000009.1"/>
</dbReference>
<comment type="caution">
    <text evidence="3">The sequence shown here is derived from an EMBL/GenBank/DDBJ whole genome shotgun (WGS) entry which is preliminary data.</text>
</comment>
<dbReference type="EMBL" id="JAERRB010000009">
    <property type="protein sequence ID" value="MBL0743962.1"/>
    <property type="molecule type" value="Genomic_DNA"/>
</dbReference>
<dbReference type="Proteomes" id="UP000613030">
    <property type="component" value="Unassembled WGS sequence"/>
</dbReference>
<evidence type="ECO:0008006" key="5">
    <source>
        <dbReference type="Google" id="ProtNLM"/>
    </source>
</evidence>
<keyword evidence="2" id="KW-0472">Membrane</keyword>
<name>A0ABS1KZ55_9BACT</name>
<keyword evidence="2" id="KW-0812">Transmembrane</keyword>
<feature type="transmembrane region" description="Helical" evidence="2">
    <location>
        <begin position="77"/>
        <end position="99"/>
    </location>
</feature>
<evidence type="ECO:0000313" key="3">
    <source>
        <dbReference type="EMBL" id="MBL0743962.1"/>
    </source>
</evidence>
<evidence type="ECO:0000256" key="1">
    <source>
        <dbReference type="SAM" id="MobiDB-lite"/>
    </source>
</evidence>
<proteinExistence type="predicted"/>
<feature type="compositionally biased region" description="Basic and acidic residues" evidence="1">
    <location>
        <begin position="163"/>
        <end position="172"/>
    </location>
</feature>
<evidence type="ECO:0000313" key="4">
    <source>
        <dbReference type="Proteomes" id="UP000613030"/>
    </source>
</evidence>
<keyword evidence="2" id="KW-1133">Transmembrane helix</keyword>
<gene>
    <name evidence="3" type="ORF">JI741_22205</name>
</gene>
<keyword evidence="4" id="KW-1185">Reference proteome</keyword>
<feature type="region of interest" description="Disordered" evidence="1">
    <location>
        <begin position="124"/>
        <end position="195"/>
    </location>
</feature>
<sequence length="287" mass="31990">MVSEKDFEALDHYVGNRLNAADKAAFEQKLADDAALRKELNVQQQIAEGLRTARAAELKQLLKNVPLSSLPSAGPSLLVRVGLWTVAAGVVATGLYFYLRPSENTVASAETATVTAPIEMKQDAVAPEAQPKPEEVTVPAEVPAATLRKADEKPAAKTQQADVKPEERKALEPFDPSETAENTSPAKTDDAAPAVVSSKSRIVVETDTNNKKYTFHYQLKENKLMLYGPFEQNLYEILEFFTDNKRTTFLFYNSNYYQLNDEGDKIRSLTPIKDPELLKKLKEYRKH</sequence>
<protein>
    <recommendedName>
        <fullName evidence="5">Zinc-finger domain-containing protein</fullName>
    </recommendedName>
</protein>
<reference evidence="3 4" key="1">
    <citation type="submission" date="2021-01" db="EMBL/GenBank/DDBJ databases">
        <title>Chryseolinea sp. Jin1 Genome sequencing and assembly.</title>
        <authorList>
            <person name="Kim I."/>
        </authorList>
    </citation>
    <scope>NUCLEOTIDE SEQUENCE [LARGE SCALE GENOMIC DNA]</scope>
    <source>
        <strain evidence="3 4">Jin1</strain>
    </source>
</reference>